<sequence length="124" mass="13682">MNSQKNILLVEDEQFLANLLKIRLGKEGFIISHAKDGQEAAEIIKKSKFDLVLLDIILPKISGFEILGMIRADSQLSGVPVIIISNLGQENDIDRGRSLGAVEYIVKAKVSIDELIGQVKKILK</sequence>
<dbReference type="PROSITE" id="PS50110">
    <property type="entry name" value="RESPONSE_REGULATORY"/>
    <property type="match status" value="1"/>
</dbReference>
<dbReference type="GO" id="GO:0000160">
    <property type="term" value="P:phosphorelay signal transduction system"/>
    <property type="evidence" value="ECO:0007669"/>
    <property type="project" value="InterPro"/>
</dbReference>
<dbReference type="Proteomes" id="UP000176633">
    <property type="component" value="Unassembled WGS sequence"/>
</dbReference>
<dbReference type="EMBL" id="MFKM01000010">
    <property type="protein sequence ID" value="OGG43592.1"/>
    <property type="molecule type" value="Genomic_DNA"/>
</dbReference>
<dbReference type="InterPro" id="IPR011006">
    <property type="entry name" value="CheY-like_superfamily"/>
</dbReference>
<dbReference type="Pfam" id="PF00072">
    <property type="entry name" value="Response_reg"/>
    <property type="match status" value="1"/>
</dbReference>
<comment type="caution">
    <text evidence="4">The sequence shown here is derived from an EMBL/GenBank/DDBJ whole genome shotgun (WGS) entry which is preliminary data.</text>
</comment>
<feature type="domain" description="Response regulatory" evidence="3">
    <location>
        <begin position="6"/>
        <end position="122"/>
    </location>
</feature>
<name>A0A1F6C3J7_9BACT</name>
<evidence type="ECO:0000313" key="5">
    <source>
        <dbReference type="Proteomes" id="UP000176633"/>
    </source>
</evidence>
<feature type="modified residue" description="4-aspartylphosphate" evidence="2">
    <location>
        <position position="55"/>
    </location>
</feature>
<protein>
    <recommendedName>
        <fullName evidence="3">Response regulatory domain-containing protein</fullName>
    </recommendedName>
</protein>
<keyword evidence="1 2" id="KW-0597">Phosphoprotein</keyword>
<dbReference type="STRING" id="1798473.A3G50_00130"/>
<evidence type="ECO:0000259" key="3">
    <source>
        <dbReference type="PROSITE" id="PS50110"/>
    </source>
</evidence>
<reference evidence="4 5" key="1">
    <citation type="journal article" date="2016" name="Nat. Commun.">
        <title>Thousands of microbial genomes shed light on interconnected biogeochemical processes in an aquifer system.</title>
        <authorList>
            <person name="Anantharaman K."/>
            <person name="Brown C.T."/>
            <person name="Hug L.A."/>
            <person name="Sharon I."/>
            <person name="Castelle C.J."/>
            <person name="Probst A.J."/>
            <person name="Thomas B.C."/>
            <person name="Singh A."/>
            <person name="Wilkins M.J."/>
            <person name="Karaoz U."/>
            <person name="Brodie E.L."/>
            <person name="Williams K.H."/>
            <person name="Hubbard S.S."/>
            <person name="Banfield J.F."/>
        </authorList>
    </citation>
    <scope>NUCLEOTIDE SEQUENCE [LARGE SCALE GENOMIC DNA]</scope>
</reference>
<organism evidence="4 5">
    <name type="scientific">Candidatus Jorgensenbacteria bacterium RIFCSPLOWO2_12_FULL_42_11</name>
    <dbReference type="NCBI Taxonomy" id="1798473"/>
    <lineage>
        <taxon>Bacteria</taxon>
        <taxon>Candidatus Joergenseniibacteriota</taxon>
    </lineage>
</organism>
<dbReference type="Gene3D" id="3.40.50.2300">
    <property type="match status" value="1"/>
</dbReference>
<dbReference type="CDD" id="cd17574">
    <property type="entry name" value="REC_OmpR"/>
    <property type="match status" value="1"/>
</dbReference>
<dbReference type="PANTHER" id="PTHR44591:SF3">
    <property type="entry name" value="RESPONSE REGULATORY DOMAIN-CONTAINING PROTEIN"/>
    <property type="match status" value="1"/>
</dbReference>
<dbReference type="InterPro" id="IPR001789">
    <property type="entry name" value="Sig_transdc_resp-reg_receiver"/>
</dbReference>
<evidence type="ECO:0000256" key="2">
    <source>
        <dbReference type="PROSITE-ProRule" id="PRU00169"/>
    </source>
</evidence>
<accession>A0A1F6C3J7</accession>
<dbReference type="InterPro" id="IPR050595">
    <property type="entry name" value="Bact_response_regulator"/>
</dbReference>
<dbReference type="AlphaFoldDB" id="A0A1F6C3J7"/>
<dbReference type="SMART" id="SM00448">
    <property type="entry name" value="REC"/>
    <property type="match status" value="1"/>
</dbReference>
<gene>
    <name evidence="4" type="ORF">A3G50_00130</name>
</gene>
<dbReference type="SUPFAM" id="SSF52172">
    <property type="entry name" value="CheY-like"/>
    <property type="match status" value="1"/>
</dbReference>
<proteinExistence type="predicted"/>
<evidence type="ECO:0000313" key="4">
    <source>
        <dbReference type="EMBL" id="OGG43592.1"/>
    </source>
</evidence>
<dbReference type="PANTHER" id="PTHR44591">
    <property type="entry name" value="STRESS RESPONSE REGULATOR PROTEIN 1"/>
    <property type="match status" value="1"/>
</dbReference>
<evidence type="ECO:0000256" key="1">
    <source>
        <dbReference type="ARBA" id="ARBA00022553"/>
    </source>
</evidence>